<protein>
    <recommendedName>
        <fullName evidence="3">Pyridine nucleotide-disulfide oxidoreductase domain-containing protein 2</fullName>
    </recommendedName>
</protein>
<comment type="caution">
    <text evidence="5">The sequence shown here is derived from an EMBL/GenBank/DDBJ whole genome shotgun (WGS) entry which is preliminary data.</text>
</comment>
<evidence type="ECO:0000313" key="5">
    <source>
        <dbReference type="EMBL" id="GAA4246757.1"/>
    </source>
</evidence>
<dbReference type="RefSeq" id="WP_345123638.1">
    <property type="nucleotide sequence ID" value="NZ_BAABAT010000004.1"/>
</dbReference>
<organism evidence="5 6">
    <name type="scientific">Dactylosporangium darangshiense</name>
    <dbReference type="NCBI Taxonomy" id="579108"/>
    <lineage>
        <taxon>Bacteria</taxon>
        <taxon>Bacillati</taxon>
        <taxon>Actinomycetota</taxon>
        <taxon>Actinomycetes</taxon>
        <taxon>Micromonosporales</taxon>
        <taxon>Micromonosporaceae</taxon>
        <taxon>Dactylosporangium</taxon>
    </lineage>
</organism>
<accession>A0ABP8D3U6</accession>
<keyword evidence="6" id="KW-1185">Reference proteome</keyword>
<dbReference type="SUPFAM" id="SSF51905">
    <property type="entry name" value="FAD/NAD(P)-binding domain"/>
    <property type="match status" value="1"/>
</dbReference>
<proteinExistence type="predicted"/>
<feature type="domain" description="Amine oxidase" evidence="4">
    <location>
        <begin position="16"/>
        <end position="496"/>
    </location>
</feature>
<dbReference type="PANTHER" id="PTHR10668">
    <property type="entry name" value="PHYTOENE DEHYDROGENASE"/>
    <property type="match status" value="1"/>
</dbReference>
<dbReference type="Pfam" id="PF01593">
    <property type="entry name" value="Amino_oxidase"/>
    <property type="match status" value="1"/>
</dbReference>
<evidence type="ECO:0000256" key="1">
    <source>
        <dbReference type="ARBA" id="ARBA00037217"/>
    </source>
</evidence>
<gene>
    <name evidence="5" type="ORF">GCM10022255_019800</name>
</gene>
<dbReference type="InterPro" id="IPR036188">
    <property type="entry name" value="FAD/NAD-bd_sf"/>
</dbReference>
<evidence type="ECO:0000256" key="2">
    <source>
        <dbReference type="ARBA" id="ARBA00038825"/>
    </source>
</evidence>
<dbReference type="InterPro" id="IPR002937">
    <property type="entry name" value="Amino_oxidase"/>
</dbReference>
<dbReference type="PANTHER" id="PTHR10668:SF105">
    <property type="entry name" value="DEHYDROGENASE-RELATED"/>
    <property type="match status" value="1"/>
</dbReference>
<evidence type="ECO:0000259" key="4">
    <source>
        <dbReference type="Pfam" id="PF01593"/>
    </source>
</evidence>
<dbReference type="Proteomes" id="UP001500620">
    <property type="component" value="Unassembled WGS sequence"/>
</dbReference>
<name>A0ABP8D3U6_9ACTN</name>
<evidence type="ECO:0000256" key="3">
    <source>
        <dbReference type="ARBA" id="ARBA00040298"/>
    </source>
</evidence>
<dbReference type="Gene3D" id="3.50.50.60">
    <property type="entry name" value="FAD/NAD(P)-binding domain"/>
    <property type="match status" value="2"/>
</dbReference>
<reference evidence="6" key="1">
    <citation type="journal article" date="2019" name="Int. J. Syst. Evol. Microbiol.">
        <title>The Global Catalogue of Microorganisms (GCM) 10K type strain sequencing project: providing services to taxonomists for standard genome sequencing and annotation.</title>
        <authorList>
            <consortium name="The Broad Institute Genomics Platform"/>
            <consortium name="The Broad Institute Genome Sequencing Center for Infectious Disease"/>
            <person name="Wu L."/>
            <person name="Ma J."/>
        </authorList>
    </citation>
    <scope>NUCLEOTIDE SEQUENCE [LARGE SCALE GENOMIC DNA]</scope>
    <source>
        <strain evidence="6">JCM 17441</strain>
    </source>
</reference>
<dbReference type="EMBL" id="BAABAT010000004">
    <property type="protein sequence ID" value="GAA4246757.1"/>
    <property type="molecule type" value="Genomic_DNA"/>
</dbReference>
<comment type="subunit">
    <text evidence="2">Interacts with COX5B; this interaction may contribute to localize PYROXD2 to the inner face of the inner mitochondrial membrane.</text>
</comment>
<evidence type="ECO:0000313" key="6">
    <source>
        <dbReference type="Proteomes" id="UP001500620"/>
    </source>
</evidence>
<comment type="function">
    <text evidence="1">Probable oxidoreductase that may play a role as regulator of mitochondrial function.</text>
</comment>
<sequence length="523" mass="54810">MTETVDAVVVGAGHNGLVAANMLADAGWDVAVLEATEHLGGGVRSAEVAAPGYLSDLCSAFYPLAAASPPLLALDLTAHGLQWTHAPEVVAHLFPDGRSAVISRELDLTAESVERFAPGDGKAWRQWYSEWRRLAPDLLAALLTPFPPVRAGARLAAQAGLGGALRLGRRFLVPARVLGEELFAGEGARMLLTGLALHTDLAPDDAAGGGFGWLLAMLAQQHGFPVPVGGAQQLTEALLRRFDGVVHGSAPVERVVVAGGRALGVRCADGRLFRARRAVIADVPAPTLYQSMIEPGRLPGRLLADLGGFRWDNPTLKIDWALSGPVPWIAPEVAGAGTVHLGADPAHYAADLARGRAPEEPFVLVGQMTKADATRSPEGTESLWAYTHIPRNMTADRVAAHVERVTETLRRHAPGFDDLVVGRYVAGPAELQAKNPSLVQGAINGGTAGAYQQLIWRPTPGLGRADTPVDRLFLASSSAHPGGGVHGAAGANAARAALARHRPVLGDAYRAAVAAAMNRIYAT</sequence>